<accession>A0AAV7IVW6</accession>
<name>A0AAV7IVW6_COTGL</name>
<dbReference type="AlphaFoldDB" id="A0AAV7IVW6"/>
<evidence type="ECO:0000256" key="1">
    <source>
        <dbReference type="SAM" id="MobiDB-lite"/>
    </source>
</evidence>
<protein>
    <submittedName>
        <fullName evidence="2">Uncharacterized protein</fullName>
    </submittedName>
</protein>
<proteinExistence type="predicted"/>
<dbReference type="Proteomes" id="UP000826195">
    <property type="component" value="Unassembled WGS sequence"/>
</dbReference>
<organism evidence="2 3">
    <name type="scientific">Cotesia glomerata</name>
    <name type="common">Lepidopteran parasitic wasp</name>
    <name type="synonym">Apanteles glomeratus</name>
    <dbReference type="NCBI Taxonomy" id="32391"/>
    <lineage>
        <taxon>Eukaryota</taxon>
        <taxon>Metazoa</taxon>
        <taxon>Ecdysozoa</taxon>
        <taxon>Arthropoda</taxon>
        <taxon>Hexapoda</taxon>
        <taxon>Insecta</taxon>
        <taxon>Pterygota</taxon>
        <taxon>Neoptera</taxon>
        <taxon>Endopterygota</taxon>
        <taxon>Hymenoptera</taxon>
        <taxon>Apocrita</taxon>
        <taxon>Ichneumonoidea</taxon>
        <taxon>Braconidae</taxon>
        <taxon>Microgastrinae</taxon>
        <taxon>Cotesia</taxon>
    </lineage>
</organism>
<gene>
    <name evidence="2" type="ORF">KQX54_001700</name>
</gene>
<comment type="caution">
    <text evidence="2">The sequence shown here is derived from an EMBL/GenBank/DDBJ whole genome shotgun (WGS) entry which is preliminary data.</text>
</comment>
<evidence type="ECO:0000313" key="3">
    <source>
        <dbReference type="Proteomes" id="UP000826195"/>
    </source>
</evidence>
<sequence>MADRQTQRRVAETDVESTIRVYFCSTLVEIRCGNEKRGQLSAHHVVTRNRSRYMLASAWRVRLPTKIYRFDLFLVRLTTRCSFPPSIAPDLLQLALSSSSVWLPFTAVAYLFTYQEKHTGWFRKGGRFPSPSQPDRAAPPRASRNLLATGAPPWES</sequence>
<keyword evidence="3" id="KW-1185">Reference proteome</keyword>
<dbReference type="EMBL" id="JAHXZJ010000374">
    <property type="protein sequence ID" value="KAH0560128.1"/>
    <property type="molecule type" value="Genomic_DNA"/>
</dbReference>
<evidence type="ECO:0000313" key="2">
    <source>
        <dbReference type="EMBL" id="KAH0560128.1"/>
    </source>
</evidence>
<feature type="region of interest" description="Disordered" evidence="1">
    <location>
        <begin position="125"/>
        <end position="156"/>
    </location>
</feature>
<reference evidence="2 3" key="1">
    <citation type="journal article" date="2021" name="J. Hered.">
        <title>A chromosome-level genome assembly of the parasitoid wasp, Cotesia glomerata (Hymenoptera: Braconidae).</title>
        <authorList>
            <person name="Pinto B.J."/>
            <person name="Weis J.J."/>
            <person name="Gamble T."/>
            <person name="Ode P.J."/>
            <person name="Paul R."/>
            <person name="Zaspel J.M."/>
        </authorList>
    </citation>
    <scope>NUCLEOTIDE SEQUENCE [LARGE SCALE GENOMIC DNA]</scope>
    <source>
        <strain evidence="2">CgM1</strain>
    </source>
</reference>